<gene>
    <name evidence="6" type="ORF">MMUR_49350</name>
</gene>
<evidence type="ECO:0000256" key="3">
    <source>
        <dbReference type="ARBA" id="ARBA00023002"/>
    </source>
</evidence>
<feature type="binding site" evidence="4">
    <location>
        <position position="441"/>
    </location>
    <ligand>
        <name>FAD</name>
        <dbReference type="ChEBI" id="CHEBI:57692"/>
    </ligand>
</feature>
<evidence type="ECO:0000313" key="6">
    <source>
        <dbReference type="EMBL" id="GFG60799.1"/>
    </source>
</evidence>
<dbReference type="SUPFAM" id="SSF51905">
    <property type="entry name" value="FAD/NAD(P)-binding domain"/>
    <property type="match status" value="1"/>
</dbReference>
<proteinExistence type="inferred from homology"/>
<evidence type="ECO:0000256" key="1">
    <source>
        <dbReference type="ARBA" id="ARBA00001974"/>
    </source>
</evidence>
<feature type="domain" description="Amine oxidase" evidence="5">
    <location>
        <begin position="38"/>
        <end position="464"/>
    </location>
</feature>
<evidence type="ECO:0000313" key="7">
    <source>
        <dbReference type="Proteomes" id="UP000465241"/>
    </source>
</evidence>
<dbReference type="Proteomes" id="UP000465241">
    <property type="component" value="Unassembled WGS sequence"/>
</dbReference>
<dbReference type="PANTHER" id="PTHR43563:SF1">
    <property type="entry name" value="AMINE OXIDASE [FLAVIN-CONTAINING] B"/>
    <property type="match status" value="1"/>
</dbReference>
<dbReference type="InterPro" id="IPR036188">
    <property type="entry name" value="FAD/NAD-bd_sf"/>
</dbReference>
<dbReference type="InterPro" id="IPR001613">
    <property type="entry name" value="Flavin_amine_oxidase"/>
</dbReference>
<dbReference type="Gene3D" id="3.50.50.60">
    <property type="entry name" value="FAD/NAD(P)-binding domain"/>
    <property type="match status" value="1"/>
</dbReference>
<keyword evidence="6" id="KW-0503">Monooxygenase</keyword>
<comment type="caution">
    <text evidence="6">The sequence shown here is derived from an EMBL/GenBank/DDBJ whole genome shotgun (WGS) entry which is preliminary data.</text>
</comment>
<keyword evidence="7" id="KW-1185">Reference proteome</keyword>
<dbReference type="Gene3D" id="3.90.660.10">
    <property type="match status" value="1"/>
</dbReference>
<dbReference type="EMBL" id="BLKT01000003">
    <property type="protein sequence ID" value="GFG60799.1"/>
    <property type="molecule type" value="Genomic_DNA"/>
</dbReference>
<accession>A0A7I9WTA4</accession>
<organism evidence="6 7">
    <name type="scientific">Mycolicibacterium murale</name>
    <dbReference type="NCBI Taxonomy" id="182220"/>
    <lineage>
        <taxon>Bacteria</taxon>
        <taxon>Bacillati</taxon>
        <taxon>Actinomycetota</taxon>
        <taxon>Actinomycetes</taxon>
        <taxon>Mycobacteriales</taxon>
        <taxon>Mycobacteriaceae</taxon>
        <taxon>Mycolicibacterium</taxon>
    </lineage>
</organism>
<comment type="cofactor">
    <cofactor evidence="1">
        <name>FAD</name>
        <dbReference type="ChEBI" id="CHEBI:57692"/>
    </cofactor>
</comment>
<dbReference type="PANTHER" id="PTHR43563">
    <property type="entry name" value="AMINE OXIDASE"/>
    <property type="match status" value="1"/>
</dbReference>
<reference evidence="6 7" key="1">
    <citation type="journal article" date="2019" name="Emerg. Microbes Infect.">
        <title>Comprehensive subspecies identification of 175 nontuberculous mycobacteria species based on 7547 genomic profiles.</title>
        <authorList>
            <person name="Matsumoto Y."/>
            <person name="Kinjo T."/>
            <person name="Motooka D."/>
            <person name="Nabeya D."/>
            <person name="Jung N."/>
            <person name="Uechi K."/>
            <person name="Horii T."/>
            <person name="Iida T."/>
            <person name="Fujita J."/>
            <person name="Nakamura S."/>
        </authorList>
    </citation>
    <scope>NUCLEOTIDE SEQUENCE [LARGE SCALE GENOMIC DNA]</scope>
    <source>
        <strain evidence="6 7">JCM 13392</strain>
    </source>
</reference>
<sequence>MAFVGPNNAVWIFTSAAYAASLVSVRDRVDVVVVGAGFAGLTAARELVRSGFQVLVLEGRDRVGGRTAPGSVAGVPVDLGAAFVGPTQDAVLALAAELDCPTTPTHTSGANLIRWRGRVRTYSGTIPSLSPVSLADIARIQWQFGRLARSVPVARPWAARRARALDDQSLADWLHAVRATAGTRDLLAIMSRVTWGCEPADVSLLHALRYVKAAGGLDRMLDVRDGAQQDHFATGTHQIAVRMAAQLGDRVQLSAAVEAVEHGDGGVSVVSTAGTVTARALVVAVPPQHRGHITFSPALPDGSAQLARVWPQGALSKAFAAYESPFWWADGKSGQALSDGGPVFITFDVSPVDGPGILLGFVDSRQFDGWDPARRRAQALDCFAELFGDAARHPVDYVDFCWGSEAFSPGGPTAAVPPGSWTTVGRWLREPVGPVFWAGTETADVWTGFLDGAVRSGLRAAREVATALG</sequence>
<feature type="binding site" evidence="4">
    <location>
        <position position="257"/>
    </location>
    <ligand>
        <name>FAD</name>
        <dbReference type="ChEBI" id="CHEBI:57692"/>
    </ligand>
</feature>
<feature type="binding site" evidence="4">
    <location>
        <position position="361"/>
    </location>
    <ligand>
        <name>substrate</name>
    </ligand>
</feature>
<keyword evidence="3" id="KW-0560">Oxidoreductase</keyword>
<evidence type="ECO:0000256" key="2">
    <source>
        <dbReference type="ARBA" id="ARBA00005995"/>
    </source>
</evidence>
<name>A0A7I9WTA4_9MYCO</name>
<evidence type="ECO:0000259" key="5">
    <source>
        <dbReference type="Pfam" id="PF01593"/>
    </source>
</evidence>
<dbReference type="PRINTS" id="PR00757">
    <property type="entry name" value="AMINEOXDASEF"/>
</dbReference>
<protein>
    <submittedName>
        <fullName evidence="6">Monooxygenase</fullName>
    </submittedName>
</protein>
<evidence type="ECO:0000256" key="4">
    <source>
        <dbReference type="PIRSR" id="PIRSR601613-1"/>
    </source>
</evidence>
<dbReference type="GO" id="GO:0004497">
    <property type="term" value="F:monooxygenase activity"/>
    <property type="evidence" value="ECO:0007669"/>
    <property type="project" value="UniProtKB-KW"/>
</dbReference>
<dbReference type="Gene3D" id="1.10.405.10">
    <property type="entry name" value="Guanine Nucleotide Dissociation Inhibitor, domain 1"/>
    <property type="match status" value="1"/>
</dbReference>
<dbReference type="SUPFAM" id="SSF54373">
    <property type="entry name" value="FAD-linked reductases, C-terminal domain"/>
    <property type="match status" value="1"/>
</dbReference>
<comment type="similarity">
    <text evidence="2">Belongs to the flavin monoamine oxidase family.</text>
</comment>
<dbReference type="AlphaFoldDB" id="A0A7I9WTA4"/>
<dbReference type="Pfam" id="PF01593">
    <property type="entry name" value="Amino_oxidase"/>
    <property type="match status" value="1"/>
</dbReference>
<dbReference type="InterPro" id="IPR002937">
    <property type="entry name" value="Amino_oxidase"/>
</dbReference>
<dbReference type="InterPro" id="IPR050703">
    <property type="entry name" value="Flavin_MAO"/>
</dbReference>